<evidence type="ECO:0000313" key="3">
    <source>
        <dbReference type="EMBL" id="KAK3100384.1"/>
    </source>
</evidence>
<dbReference type="Pfam" id="PF16026">
    <property type="entry name" value="MIEAP"/>
    <property type="match status" value="1"/>
</dbReference>
<dbReference type="AlphaFoldDB" id="A0AA89BXN9"/>
<dbReference type="Proteomes" id="UP001186944">
    <property type="component" value="Unassembled WGS sequence"/>
</dbReference>
<dbReference type="EMBL" id="VSWD01000006">
    <property type="protein sequence ID" value="KAK3100384.1"/>
    <property type="molecule type" value="Genomic_DNA"/>
</dbReference>
<comment type="caution">
    <text evidence="3">The sequence shown here is derived from an EMBL/GenBank/DDBJ whole genome shotgun (WGS) entry which is preliminary data.</text>
</comment>
<feature type="region of interest" description="Disordered" evidence="1">
    <location>
        <begin position="92"/>
        <end position="136"/>
    </location>
</feature>
<keyword evidence="4" id="KW-1185">Reference proteome</keyword>
<evidence type="ECO:0000313" key="4">
    <source>
        <dbReference type="Proteomes" id="UP001186944"/>
    </source>
</evidence>
<organism evidence="3 4">
    <name type="scientific">Pinctada imbricata</name>
    <name type="common">Atlantic pearl-oyster</name>
    <name type="synonym">Pinctada martensii</name>
    <dbReference type="NCBI Taxonomy" id="66713"/>
    <lineage>
        <taxon>Eukaryota</taxon>
        <taxon>Metazoa</taxon>
        <taxon>Spiralia</taxon>
        <taxon>Lophotrochozoa</taxon>
        <taxon>Mollusca</taxon>
        <taxon>Bivalvia</taxon>
        <taxon>Autobranchia</taxon>
        <taxon>Pteriomorphia</taxon>
        <taxon>Pterioida</taxon>
        <taxon>Pterioidea</taxon>
        <taxon>Pteriidae</taxon>
        <taxon>Pinctada</taxon>
    </lineage>
</organism>
<evidence type="ECO:0000259" key="2">
    <source>
        <dbReference type="Pfam" id="PF16026"/>
    </source>
</evidence>
<proteinExistence type="predicted"/>
<feature type="domain" description="Mitochondria-eating protein C-terminal" evidence="2">
    <location>
        <begin position="187"/>
        <end position="393"/>
    </location>
</feature>
<feature type="compositionally biased region" description="Polar residues" evidence="1">
    <location>
        <begin position="104"/>
        <end position="120"/>
    </location>
</feature>
<evidence type="ECO:0000256" key="1">
    <source>
        <dbReference type="SAM" id="MobiDB-lite"/>
    </source>
</evidence>
<accession>A0AA89BXN9</accession>
<dbReference type="InterPro" id="IPR031981">
    <property type="entry name" value="MIEAP_C"/>
</dbReference>
<gene>
    <name evidence="3" type="ORF">FSP39_019093</name>
</gene>
<protein>
    <recommendedName>
        <fullName evidence="2">Mitochondria-eating protein C-terminal domain-containing protein</fullName>
    </recommendedName>
</protein>
<name>A0AA89BXN9_PINIB</name>
<reference evidence="3" key="1">
    <citation type="submission" date="2019-08" db="EMBL/GenBank/DDBJ databases">
        <title>The improved chromosome-level genome for the pearl oyster Pinctada fucata martensii using PacBio sequencing and Hi-C.</title>
        <authorList>
            <person name="Zheng Z."/>
        </authorList>
    </citation>
    <scope>NUCLEOTIDE SEQUENCE</scope>
    <source>
        <strain evidence="3">ZZ-2019</strain>
        <tissue evidence="3">Adductor muscle</tissue>
    </source>
</reference>
<sequence length="395" mass="45037">MSVDIYPKECKEEWRDSITTLLSSLEGRDAVVSSNMLARGSTHYVELMMTEKKMKTHNPQMDTGSDLPPEYEETKVLTETKEAHDRSLQPGEQFLSAGLPPSNVGANSPRINKKSGTQKSKGAMGELPQPGDNDPRIKWRGAYEDLHRSWLYQQSQISELTSRLSSFASKQLTDGNPNFTDLSDRNRPTKIGEKFGTVFDDEWSEAFEEIKAILGKDDVCIDCLLNIVKLSYGYCERIASQQLEALKNSMLIPVIHPFSFGQDTQLKHLTRAEQKLIDSATTKHAKEYRKVTAMASVQDVCKKFFNEESLKKLLKDNLTKPKIKDYVERTTEHLWLMVVQDPPMYLEFANKGNPVNKELFRFYDKKGKIVERTIWPVVYLHKGGPVISKGYVYPQ</sequence>